<name>A0A227KNR9_9BURK</name>
<proteinExistence type="predicted"/>
<evidence type="ECO:0000313" key="1">
    <source>
        <dbReference type="EMBL" id="OXE49732.1"/>
    </source>
</evidence>
<dbReference type="Proteomes" id="UP000214610">
    <property type="component" value="Unassembled WGS sequence"/>
</dbReference>
<gene>
    <name evidence="1" type="ORF">ADH67_06290</name>
</gene>
<dbReference type="EMBL" id="NHMP01000003">
    <property type="protein sequence ID" value="OXE49732.1"/>
    <property type="molecule type" value="Genomic_DNA"/>
</dbReference>
<sequence>MSAKKIVIKETLLILLLTALSVVSLYHVREVFFSLKNLIPKEDIEAFISFLIFLCSFAA</sequence>
<keyword evidence="2" id="KW-1185">Reference proteome</keyword>
<organism evidence="1 2">
    <name type="scientific">Turicimonas muris</name>
    <dbReference type="NCBI Taxonomy" id="1796652"/>
    <lineage>
        <taxon>Bacteria</taxon>
        <taxon>Pseudomonadati</taxon>
        <taxon>Pseudomonadota</taxon>
        <taxon>Betaproteobacteria</taxon>
        <taxon>Burkholderiales</taxon>
        <taxon>Sutterellaceae</taxon>
        <taxon>Turicimonas</taxon>
    </lineage>
</organism>
<reference evidence="2" key="1">
    <citation type="submission" date="2017-05" db="EMBL/GenBank/DDBJ databases">
        <title>Improved OligoMM genomes.</title>
        <authorList>
            <person name="Garzetti D."/>
        </authorList>
    </citation>
    <scope>NUCLEOTIDE SEQUENCE [LARGE SCALE GENOMIC DNA]</scope>
    <source>
        <strain evidence="2">YL45</strain>
    </source>
</reference>
<accession>A0A227KNR9</accession>
<dbReference type="AlphaFoldDB" id="A0A227KNR9"/>
<dbReference type="RefSeq" id="WP_066593190.1">
    <property type="nucleotide sequence ID" value="NZ_CAJTBZ010000004.1"/>
</dbReference>
<dbReference type="GeneID" id="78361636"/>
<comment type="caution">
    <text evidence="1">The sequence shown here is derived from an EMBL/GenBank/DDBJ whole genome shotgun (WGS) entry which is preliminary data.</text>
</comment>
<protein>
    <submittedName>
        <fullName evidence="1">Uncharacterized protein</fullName>
    </submittedName>
</protein>
<evidence type="ECO:0000313" key="2">
    <source>
        <dbReference type="Proteomes" id="UP000214610"/>
    </source>
</evidence>